<evidence type="ECO:0000259" key="4">
    <source>
        <dbReference type="Pfam" id="PF01494"/>
    </source>
</evidence>
<dbReference type="Pfam" id="PF01494">
    <property type="entry name" value="FAD_binding_3"/>
    <property type="match status" value="1"/>
</dbReference>
<evidence type="ECO:0000313" key="5">
    <source>
        <dbReference type="EMBL" id="GAX12607.1"/>
    </source>
</evidence>
<evidence type="ECO:0000256" key="3">
    <source>
        <dbReference type="SAM" id="MobiDB-lite"/>
    </source>
</evidence>
<evidence type="ECO:0000313" key="6">
    <source>
        <dbReference type="Proteomes" id="UP000198406"/>
    </source>
</evidence>
<dbReference type="InterPro" id="IPR050493">
    <property type="entry name" value="FAD-dep_Monooxygenase_BioMet"/>
</dbReference>
<feature type="compositionally biased region" description="Low complexity" evidence="3">
    <location>
        <begin position="12"/>
        <end position="21"/>
    </location>
</feature>
<dbReference type="EMBL" id="BDSP01000053">
    <property type="protein sequence ID" value="GAX12607.1"/>
    <property type="molecule type" value="Genomic_DNA"/>
</dbReference>
<evidence type="ECO:0000256" key="2">
    <source>
        <dbReference type="ARBA" id="ARBA00023033"/>
    </source>
</evidence>
<dbReference type="OrthoDB" id="44631at2759"/>
<keyword evidence="2" id="KW-0503">Monooxygenase</keyword>
<dbReference type="PRINTS" id="PR00420">
    <property type="entry name" value="RNGMNOXGNASE"/>
</dbReference>
<dbReference type="GO" id="GO:0071949">
    <property type="term" value="F:FAD binding"/>
    <property type="evidence" value="ECO:0007669"/>
    <property type="project" value="InterPro"/>
</dbReference>
<dbReference type="SUPFAM" id="SSF51905">
    <property type="entry name" value="FAD/NAD(P)-binding domain"/>
    <property type="match status" value="1"/>
</dbReference>
<organism evidence="5 6">
    <name type="scientific">Fistulifera solaris</name>
    <name type="common">Oleaginous diatom</name>
    <dbReference type="NCBI Taxonomy" id="1519565"/>
    <lineage>
        <taxon>Eukaryota</taxon>
        <taxon>Sar</taxon>
        <taxon>Stramenopiles</taxon>
        <taxon>Ochrophyta</taxon>
        <taxon>Bacillariophyta</taxon>
        <taxon>Bacillariophyceae</taxon>
        <taxon>Bacillariophycidae</taxon>
        <taxon>Naviculales</taxon>
        <taxon>Naviculaceae</taxon>
        <taxon>Fistulifera</taxon>
    </lineage>
</organism>
<proteinExistence type="predicted"/>
<dbReference type="PANTHER" id="PTHR13789:SF309">
    <property type="entry name" value="PUTATIVE (AFU_ORTHOLOGUE AFUA_6G14510)-RELATED"/>
    <property type="match status" value="1"/>
</dbReference>
<evidence type="ECO:0000256" key="1">
    <source>
        <dbReference type="ARBA" id="ARBA00023002"/>
    </source>
</evidence>
<name>A0A1Z5JF23_FISSO</name>
<keyword evidence="6" id="KW-1185">Reference proteome</keyword>
<reference evidence="5 6" key="1">
    <citation type="journal article" date="2015" name="Plant Cell">
        <title>Oil accumulation by the oleaginous diatom Fistulifera solaris as revealed by the genome and transcriptome.</title>
        <authorList>
            <person name="Tanaka T."/>
            <person name="Maeda Y."/>
            <person name="Veluchamy A."/>
            <person name="Tanaka M."/>
            <person name="Abida H."/>
            <person name="Marechal E."/>
            <person name="Bowler C."/>
            <person name="Muto M."/>
            <person name="Sunaga Y."/>
            <person name="Tanaka M."/>
            <person name="Yoshino T."/>
            <person name="Taniguchi T."/>
            <person name="Fukuda Y."/>
            <person name="Nemoto M."/>
            <person name="Matsumoto M."/>
            <person name="Wong P.S."/>
            <person name="Aburatani S."/>
            <person name="Fujibuchi W."/>
        </authorList>
    </citation>
    <scope>NUCLEOTIDE SEQUENCE [LARGE SCALE GENOMIC DNA]</scope>
    <source>
        <strain evidence="5 6">JPCC DA0580</strain>
    </source>
</reference>
<comment type="caution">
    <text evidence="5">The sequence shown here is derived from an EMBL/GenBank/DDBJ whole genome shotgun (WGS) entry which is preliminary data.</text>
</comment>
<feature type="region of interest" description="Disordered" evidence="3">
    <location>
        <begin position="1"/>
        <end position="24"/>
    </location>
</feature>
<feature type="domain" description="FAD-binding" evidence="4">
    <location>
        <begin position="26"/>
        <end position="395"/>
    </location>
</feature>
<dbReference type="Gene3D" id="3.50.50.60">
    <property type="entry name" value="FAD/NAD(P)-binding domain"/>
    <property type="match status" value="1"/>
</dbReference>
<accession>A0A1Z5JF23</accession>
<dbReference type="InParanoid" id="A0A1Z5JF23"/>
<dbReference type="AlphaFoldDB" id="A0A1Z5JF23"/>
<protein>
    <recommendedName>
        <fullName evidence="4">FAD-binding domain-containing protein</fullName>
    </recommendedName>
</protein>
<gene>
    <name evidence="5" type="ORF">FisN_13Lh067</name>
</gene>
<keyword evidence="1" id="KW-0560">Oxidoreductase</keyword>
<sequence length="468" mass="52062">MVYSNSVEATHPPTSSSTSPSTEDDAPVVIVGAGIVGLVLALALHKQLGITPIIYEKCSQFQPIGAGMSVYPNGLRVLRDLGLLKTVQNASYPYTTRQWERHDGSVIMTAQEEVLGRNEDDTTPLRTVGIKRWKLQIILLSAVQSKGIPIHFGKAIQEVRENKSSNGTVNVQLSDGTQRDASLVLAADGTNSVVRKYVTEIESQNHPLKHAGTTTLMGLASIPRNDRISIVTSLTSQCHAVFFPVSSTEQCFQFHFPMTKETSDCDESWATMTKTVEQEQCQELAQRLTKDGWDEQYIRPLRSVSQAIQINSCLLDQKLEKWVRGNVVLLGDAAHPPVPFTGQGAQQGLEDAGTLALLLRALCCSTRGKLDVQHMSQALKLYEQIRIPRVNELLDLSQLTGDQRRKRSQSARYAEVREEIIQRQVFFHETSSNMLPGATHDYRKAIEKAFKALPQRMPILIEDDEDEE</sequence>
<dbReference type="PANTHER" id="PTHR13789">
    <property type="entry name" value="MONOOXYGENASE"/>
    <property type="match status" value="1"/>
</dbReference>
<dbReference type="InterPro" id="IPR036188">
    <property type="entry name" value="FAD/NAD-bd_sf"/>
</dbReference>
<dbReference type="GO" id="GO:0004497">
    <property type="term" value="F:monooxygenase activity"/>
    <property type="evidence" value="ECO:0007669"/>
    <property type="project" value="UniProtKB-KW"/>
</dbReference>
<dbReference type="Proteomes" id="UP000198406">
    <property type="component" value="Unassembled WGS sequence"/>
</dbReference>
<dbReference type="InterPro" id="IPR002938">
    <property type="entry name" value="FAD-bd"/>
</dbReference>